<dbReference type="PANTHER" id="PTHR34773">
    <property type="entry name" value="FLAGELLAR SECRETION CHAPERONE FLIS"/>
    <property type="match status" value="1"/>
</dbReference>
<name>A0A9C7LCC3_9BACI</name>
<dbReference type="CDD" id="cd16098">
    <property type="entry name" value="FliS"/>
    <property type="match status" value="1"/>
</dbReference>
<dbReference type="InterPro" id="IPR036584">
    <property type="entry name" value="FliS_sf"/>
</dbReference>
<dbReference type="Pfam" id="PF02561">
    <property type="entry name" value="FliS"/>
    <property type="match status" value="1"/>
</dbReference>
<evidence type="ECO:0000256" key="1">
    <source>
        <dbReference type="ARBA" id="ARBA00004514"/>
    </source>
</evidence>
<evidence type="ECO:0000256" key="4">
    <source>
        <dbReference type="ARBA" id="ARBA00022795"/>
    </source>
</evidence>
<reference evidence="7" key="1">
    <citation type="submission" date="2021-10" db="EMBL/GenBank/DDBJ databases">
        <authorList>
            <person name="Criscuolo A."/>
        </authorList>
    </citation>
    <scope>NUCLEOTIDE SEQUENCE</scope>
    <source>
        <strain evidence="7">CIP111885</strain>
    </source>
</reference>
<dbReference type="RefSeq" id="WP_230498019.1">
    <property type="nucleotide sequence ID" value="NZ_CAKJTG010000023.1"/>
</dbReference>
<evidence type="ECO:0000313" key="7">
    <source>
        <dbReference type="EMBL" id="CAG9609783.1"/>
    </source>
</evidence>
<organism evidence="7 8">
    <name type="scientific">Pseudoneobacillus rhizosphaerae</name>
    <dbReference type="NCBI Taxonomy" id="2880968"/>
    <lineage>
        <taxon>Bacteria</taxon>
        <taxon>Bacillati</taxon>
        <taxon>Bacillota</taxon>
        <taxon>Bacilli</taxon>
        <taxon>Bacillales</taxon>
        <taxon>Bacillaceae</taxon>
        <taxon>Pseudoneobacillus</taxon>
    </lineage>
</organism>
<keyword evidence="4 6" id="KW-1005">Bacterial flagellum biogenesis</keyword>
<comment type="subcellular location">
    <subcellularLocation>
        <location evidence="1 6">Cytoplasm</location>
        <location evidence="1 6">Cytosol</location>
    </subcellularLocation>
</comment>
<dbReference type="GO" id="GO:0071973">
    <property type="term" value="P:bacterial-type flagellum-dependent cell motility"/>
    <property type="evidence" value="ECO:0007669"/>
    <property type="project" value="TreeGrafter"/>
</dbReference>
<proteinExistence type="inferred from homology"/>
<keyword evidence="7" id="KW-0282">Flagellum</keyword>
<dbReference type="InterPro" id="IPR003713">
    <property type="entry name" value="FliS"/>
</dbReference>
<dbReference type="PIRSF" id="PIRSF039090">
    <property type="entry name" value="Flis"/>
    <property type="match status" value="1"/>
</dbReference>
<protein>
    <recommendedName>
        <fullName evidence="6">Flagellar secretion chaperone FliS</fullName>
    </recommendedName>
</protein>
<accession>A0A9C7LCC3</accession>
<gene>
    <name evidence="7" type="primary">fliS</name>
    <name evidence="7" type="ORF">NEOCIP111885_03526</name>
</gene>
<evidence type="ECO:0000256" key="2">
    <source>
        <dbReference type="ARBA" id="ARBA00008787"/>
    </source>
</evidence>
<evidence type="ECO:0000256" key="3">
    <source>
        <dbReference type="ARBA" id="ARBA00022490"/>
    </source>
</evidence>
<evidence type="ECO:0000313" key="8">
    <source>
        <dbReference type="Proteomes" id="UP000789845"/>
    </source>
</evidence>
<dbReference type="Proteomes" id="UP000789845">
    <property type="component" value="Unassembled WGS sequence"/>
</dbReference>
<keyword evidence="3 6" id="KW-0963">Cytoplasm</keyword>
<dbReference type="GO" id="GO:0044780">
    <property type="term" value="P:bacterial-type flagellum assembly"/>
    <property type="evidence" value="ECO:0007669"/>
    <property type="project" value="InterPro"/>
</dbReference>
<sequence>MAFSNPFQTYQKQAVSTSRPEELTYMLYQGLVKYIRIAKNSLENKNFEESNTFILRSQDILSELMITLKTGYPVTDSLLSMYDYMKARLIQANINKDQQILEEVETYAVELSETWYNAMKEMKIKN</sequence>
<dbReference type="EMBL" id="CAKJTG010000023">
    <property type="protein sequence ID" value="CAG9609783.1"/>
    <property type="molecule type" value="Genomic_DNA"/>
</dbReference>
<keyword evidence="7" id="KW-0966">Cell projection</keyword>
<keyword evidence="5" id="KW-0143">Chaperone</keyword>
<dbReference type="NCBIfam" id="TIGR00208">
    <property type="entry name" value="fliS"/>
    <property type="match status" value="1"/>
</dbReference>
<keyword evidence="8" id="KW-1185">Reference proteome</keyword>
<keyword evidence="7" id="KW-0969">Cilium</keyword>
<comment type="caution">
    <text evidence="7">The sequence shown here is derived from an EMBL/GenBank/DDBJ whole genome shotgun (WGS) entry which is preliminary data.</text>
</comment>
<dbReference type="GO" id="GO:0005829">
    <property type="term" value="C:cytosol"/>
    <property type="evidence" value="ECO:0007669"/>
    <property type="project" value="UniProtKB-SubCell"/>
</dbReference>
<evidence type="ECO:0000256" key="6">
    <source>
        <dbReference type="PIRNR" id="PIRNR039090"/>
    </source>
</evidence>
<dbReference type="PANTHER" id="PTHR34773:SF1">
    <property type="entry name" value="FLAGELLAR SECRETION CHAPERONE FLIS"/>
    <property type="match status" value="1"/>
</dbReference>
<dbReference type="Gene3D" id="1.20.120.340">
    <property type="entry name" value="Flagellar protein FliS"/>
    <property type="match status" value="1"/>
</dbReference>
<dbReference type="SUPFAM" id="SSF101116">
    <property type="entry name" value="Flagellar export chaperone FliS"/>
    <property type="match status" value="1"/>
</dbReference>
<comment type="similarity">
    <text evidence="2 6">Belongs to the FliS family.</text>
</comment>
<evidence type="ECO:0000256" key="5">
    <source>
        <dbReference type="ARBA" id="ARBA00023186"/>
    </source>
</evidence>
<dbReference type="AlphaFoldDB" id="A0A9C7LCC3"/>